<dbReference type="InterPro" id="IPR050541">
    <property type="entry name" value="LRR_TM_domain-containing"/>
</dbReference>
<dbReference type="SUPFAM" id="SSF52058">
    <property type="entry name" value="L domain-like"/>
    <property type="match status" value="2"/>
</dbReference>
<dbReference type="InterPro" id="IPR032675">
    <property type="entry name" value="LRR_dom_sf"/>
</dbReference>
<sequence>MASAWLVVLLWLTASIVGLEASTCYLPRTCWSTAVVWDSPYTHQCPENDLCLCSKTTLNCSSNHGKLDYVPRVPGHFKMLNFSNNDLGHISNMHFFTNVSRSVIAVDLYQNNLSYIVEGVFDDLPNLSWLSLGGNPLLVKDVFNMSIISTLSTLDVGCMGFQSIPGEAVKHLKNSTVAYLNLEWNCIESFDMSVLSPMRQLEYLSLWKNDLYSLTAASLPQLRVLNMVGNRLFDFPDTCNSTGGSFFPKLVNATLAFNSISRIGDTICLPKLQHLELSYNPFKYISRNSFSVHKFPSLQTVLLGQLNIKVKKIERFAFNNSRLRNIDLALNQINFSSSVVDGQAFNGCTGLTSLLLRGNDFSSVAENRFAVLFRSLTNLEHLNIGSSKMAVIYPRAFGRFRHLKWLHLFENDFTYIPDGAFDSLRNLMFLHLDSSRISRITKSTFSVETLKRLKTLDLSSSPFQCNCDILWFQQCVRSNPHIFSSKWRPYVCVNVPGVALLDFELNEQVRGFGYIHDTCTKNS</sequence>
<accession>A0AAN9BUI9</accession>
<evidence type="ECO:0000256" key="2">
    <source>
        <dbReference type="ARBA" id="ARBA00022729"/>
    </source>
</evidence>
<dbReference type="InterPro" id="IPR001611">
    <property type="entry name" value="Leu-rich_rpt"/>
</dbReference>
<evidence type="ECO:0000256" key="4">
    <source>
        <dbReference type="SAM" id="SignalP"/>
    </source>
</evidence>
<evidence type="ECO:0000313" key="6">
    <source>
        <dbReference type="Proteomes" id="UP001374579"/>
    </source>
</evidence>
<dbReference type="InterPro" id="IPR026906">
    <property type="entry name" value="LRR_5"/>
</dbReference>
<dbReference type="AlphaFoldDB" id="A0AAN9BUI9"/>
<dbReference type="PANTHER" id="PTHR24369">
    <property type="entry name" value="ANTIGEN BSP, PUTATIVE-RELATED"/>
    <property type="match status" value="1"/>
</dbReference>
<feature type="signal peptide" evidence="4">
    <location>
        <begin position="1"/>
        <end position="21"/>
    </location>
</feature>
<feature type="chain" id="PRO_5042856582" evidence="4">
    <location>
        <begin position="22"/>
        <end position="523"/>
    </location>
</feature>
<gene>
    <name evidence="5" type="ORF">V1264_011219</name>
</gene>
<evidence type="ECO:0000313" key="5">
    <source>
        <dbReference type="EMBL" id="KAK7111614.1"/>
    </source>
</evidence>
<protein>
    <submittedName>
        <fullName evidence="5">Uncharacterized protein</fullName>
    </submittedName>
</protein>
<dbReference type="Pfam" id="PF13306">
    <property type="entry name" value="LRR_5"/>
    <property type="match status" value="1"/>
</dbReference>
<evidence type="ECO:0000256" key="3">
    <source>
        <dbReference type="ARBA" id="ARBA00022737"/>
    </source>
</evidence>
<keyword evidence="6" id="KW-1185">Reference proteome</keyword>
<keyword evidence="1" id="KW-0433">Leucine-rich repeat</keyword>
<keyword evidence="2 4" id="KW-0732">Signal</keyword>
<proteinExistence type="predicted"/>
<dbReference type="Gene3D" id="3.80.10.10">
    <property type="entry name" value="Ribonuclease Inhibitor"/>
    <property type="match status" value="3"/>
</dbReference>
<name>A0AAN9BUI9_9CAEN</name>
<reference evidence="5 6" key="1">
    <citation type="submission" date="2024-02" db="EMBL/GenBank/DDBJ databases">
        <title>Chromosome-scale genome assembly of the rough periwinkle Littorina saxatilis.</title>
        <authorList>
            <person name="De Jode A."/>
            <person name="Faria R."/>
            <person name="Formenti G."/>
            <person name="Sims Y."/>
            <person name="Smith T.P."/>
            <person name="Tracey A."/>
            <person name="Wood J.M.D."/>
            <person name="Zagrodzka Z.B."/>
            <person name="Johannesson K."/>
            <person name="Butlin R.K."/>
            <person name="Leder E.H."/>
        </authorList>
    </citation>
    <scope>NUCLEOTIDE SEQUENCE [LARGE SCALE GENOMIC DNA]</scope>
    <source>
        <strain evidence="5">Snail1</strain>
        <tissue evidence="5">Muscle</tissue>
    </source>
</reference>
<dbReference type="PANTHER" id="PTHR24369:SF210">
    <property type="entry name" value="CHAOPTIN-RELATED"/>
    <property type="match status" value="1"/>
</dbReference>
<evidence type="ECO:0000256" key="1">
    <source>
        <dbReference type="ARBA" id="ARBA00022614"/>
    </source>
</evidence>
<comment type="caution">
    <text evidence="5">The sequence shown here is derived from an EMBL/GenBank/DDBJ whole genome shotgun (WGS) entry which is preliminary data.</text>
</comment>
<dbReference type="InterPro" id="IPR003591">
    <property type="entry name" value="Leu-rich_rpt_typical-subtyp"/>
</dbReference>
<dbReference type="SMART" id="SM00369">
    <property type="entry name" value="LRR_TYP"/>
    <property type="match status" value="6"/>
</dbReference>
<dbReference type="Proteomes" id="UP001374579">
    <property type="component" value="Unassembled WGS sequence"/>
</dbReference>
<dbReference type="EMBL" id="JBAMIC010000002">
    <property type="protein sequence ID" value="KAK7111614.1"/>
    <property type="molecule type" value="Genomic_DNA"/>
</dbReference>
<dbReference type="Pfam" id="PF13855">
    <property type="entry name" value="LRR_8"/>
    <property type="match status" value="2"/>
</dbReference>
<dbReference type="GO" id="GO:0005886">
    <property type="term" value="C:plasma membrane"/>
    <property type="evidence" value="ECO:0007669"/>
    <property type="project" value="TreeGrafter"/>
</dbReference>
<keyword evidence="3" id="KW-0677">Repeat</keyword>
<organism evidence="5 6">
    <name type="scientific">Littorina saxatilis</name>
    <dbReference type="NCBI Taxonomy" id="31220"/>
    <lineage>
        <taxon>Eukaryota</taxon>
        <taxon>Metazoa</taxon>
        <taxon>Spiralia</taxon>
        <taxon>Lophotrochozoa</taxon>
        <taxon>Mollusca</taxon>
        <taxon>Gastropoda</taxon>
        <taxon>Caenogastropoda</taxon>
        <taxon>Littorinimorpha</taxon>
        <taxon>Littorinoidea</taxon>
        <taxon>Littorinidae</taxon>
        <taxon>Littorina</taxon>
    </lineage>
</organism>